<sequence>MLLLDKVPLTNLERLGLDWKWIEKEALHEKLPEYLCKLKFLTFNGFRDLNTTIEHLFIENGQSSKEN</sequence>
<reference evidence="1" key="1">
    <citation type="journal article" date="2022" name="Plant J.">
        <title>Strategies of tolerance reflected in two North American maple genomes.</title>
        <authorList>
            <person name="McEvoy S.L."/>
            <person name="Sezen U.U."/>
            <person name="Trouern-Trend A."/>
            <person name="McMahon S.M."/>
            <person name="Schaberg P.G."/>
            <person name="Yang J."/>
            <person name="Wegrzyn J.L."/>
            <person name="Swenson N.G."/>
        </authorList>
    </citation>
    <scope>NUCLEOTIDE SEQUENCE</scope>
    <source>
        <strain evidence="1">91603</strain>
    </source>
</reference>
<evidence type="ECO:0000313" key="2">
    <source>
        <dbReference type="Proteomes" id="UP001064489"/>
    </source>
</evidence>
<dbReference type="AlphaFoldDB" id="A0AAD5JIV8"/>
<dbReference type="EMBL" id="JAJSOW010000003">
    <property type="protein sequence ID" value="KAI9194302.1"/>
    <property type="molecule type" value="Genomic_DNA"/>
</dbReference>
<name>A0AAD5JIV8_ACENE</name>
<gene>
    <name evidence="1" type="ORF">LWI28_004928</name>
</gene>
<keyword evidence="2" id="KW-1185">Reference proteome</keyword>
<comment type="caution">
    <text evidence="1">The sequence shown here is derived from an EMBL/GenBank/DDBJ whole genome shotgun (WGS) entry which is preliminary data.</text>
</comment>
<dbReference type="Proteomes" id="UP001064489">
    <property type="component" value="Chromosome 1"/>
</dbReference>
<accession>A0AAD5JIV8</accession>
<protein>
    <submittedName>
        <fullName evidence="1">Uncharacterized protein</fullName>
    </submittedName>
</protein>
<reference evidence="1" key="2">
    <citation type="submission" date="2023-02" db="EMBL/GenBank/DDBJ databases">
        <authorList>
            <person name="Swenson N.G."/>
            <person name="Wegrzyn J.L."/>
            <person name="Mcevoy S.L."/>
        </authorList>
    </citation>
    <scope>NUCLEOTIDE SEQUENCE</scope>
    <source>
        <strain evidence="1">91603</strain>
        <tissue evidence="1">Leaf</tissue>
    </source>
</reference>
<evidence type="ECO:0000313" key="1">
    <source>
        <dbReference type="EMBL" id="KAI9194302.1"/>
    </source>
</evidence>
<organism evidence="1 2">
    <name type="scientific">Acer negundo</name>
    <name type="common">Box elder</name>
    <dbReference type="NCBI Taxonomy" id="4023"/>
    <lineage>
        <taxon>Eukaryota</taxon>
        <taxon>Viridiplantae</taxon>
        <taxon>Streptophyta</taxon>
        <taxon>Embryophyta</taxon>
        <taxon>Tracheophyta</taxon>
        <taxon>Spermatophyta</taxon>
        <taxon>Magnoliopsida</taxon>
        <taxon>eudicotyledons</taxon>
        <taxon>Gunneridae</taxon>
        <taxon>Pentapetalae</taxon>
        <taxon>rosids</taxon>
        <taxon>malvids</taxon>
        <taxon>Sapindales</taxon>
        <taxon>Sapindaceae</taxon>
        <taxon>Hippocastanoideae</taxon>
        <taxon>Acereae</taxon>
        <taxon>Acer</taxon>
    </lineage>
</organism>
<proteinExistence type="predicted"/>